<dbReference type="GO" id="GO:0006352">
    <property type="term" value="P:DNA-templated transcription initiation"/>
    <property type="evidence" value="ECO:0007669"/>
    <property type="project" value="InterPro"/>
</dbReference>
<evidence type="ECO:0000313" key="8">
    <source>
        <dbReference type="EMBL" id="CAF0750005.1"/>
    </source>
</evidence>
<evidence type="ECO:0000256" key="6">
    <source>
        <dbReference type="ARBA" id="ARBA00023242"/>
    </source>
</evidence>
<evidence type="ECO:0000256" key="1">
    <source>
        <dbReference type="ARBA" id="ARBA00004123"/>
    </source>
</evidence>
<evidence type="ECO:0000256" key="4">
    <source>
        <dbReference type="ARBA" id="ARBA00023125"/>
    </source>
</evidence>
<evidence type="ECO:0000313" key="9">
    <source>
        <dbReference type="Proteomes" id="UP000663891"/>
    </source>
</evidence>
<dbReference type="SUPFAM" id="SSF55945">
    <property type="entry name" value="TATA-box binding protein-like"/>
    <property type="match status" value="2"/>
</dbReference>
<dbReference type="InterPro" id="IPR000814">
    <property type="entry name" value="TBP"/>
</dbReference>
<protein>
    <recommendedName>
        <fullName evidence="10">TATA box-binding protein-like 1</fullName>
    </recommendedName>
</protein>
<dbReference type="Pfam" id="PF00352">
    <property type="entry name" value="TBP"/>
    <property type="match status" value="2"/>
</dbReference>
<comment type="caution">
    <text evidence="8">The sequence shown here is derived from an EMBL/GenBank/DDBJ whole genome shotgun (WGS) entry which is preliminary data.</text>
</comment>
<feature type="region of interest" description="Disordered" evidence="7">
    <location>
        <begin position="33"/>
        <end position="54"/>
    </location>
</feature>
<accession>A0A813P544</accession>
<evidence type="ECO:0000256" key="5">
    <source>
        <dbReference type="ARBA" id="ARBA00023163"/>
    </source>
</evidence>
<dbReference type="PRINTS" id="PR00686">
    <property type="entry name" value="TIFACTORIID"/>
</dbReference>
<keyword evidence="4" id="KW-0238">DNA-binding</keyword>
<dbReference type="InterPro" id="IPR012295">
    <property type="entry name" value="TBP_dom_sf"/>
</dbReference>
<dbReference type="PANTHER" id="PTHR10126">
    <property type="entry name" value="TATA-BOX BINDING PROTEIN"/>
    <property type="match status" value="1"/>
</dbReference>
<dbReference type="Proteomes" id="UP000663891">
    <property type="component" value="Unassembled WGS sequence"/>
</dbReference>
<proteinExistence type="inferred from homology"/>
<evidence type="ECO:0008006" key="10">
    <source>
        <dbReference type="Google" id="ProtNLM"/>
    </source>
</evidence>
<dbReference type="FunFam" id="3.30.310.10:FF:000005">
    <property type="entry name" value="TATA box-binding protein-like 1"/>
    <property type="match status" value="1"/>
</dbReference>
<dbReference type="GO" id="GO:0005634">
    <property type="term" value="C:nucleus"/>
    <property type="evidence" value="ECO:0007669"/>
    <property type="project" value="UniProtKB-SubCell"/>
</dbReference>
<dbReference type="EMBL" id="CAJNON010000005">
    <property type="protein sequence ID" value="CAF0750005.1"/>
    <property type="molecule type" value="Genomic_DNA"/>
</dbReference>
<evidence type="ECO:0000256" key="3">
    <source>
        <dbReference type="ARBA" id="ARBA00023015"/>
    </source>
</evidence>
<sequence length="442" mass="48344">MFTTTNVAATTASAGGGGPVAAAVPPTFQIINPPVTGSSSSTTSSTWRITPASSSSSSLIRQPSVVSIRNASMIVPSTTTLPINSTGVTMPTVYIAATTNSQQYNTITTGNRTLQTPQTVRILPSPLHSSLSAPTLTILNNRNTAIMNNSLQIVTSPSKYLIHKNFLVVLIVCKCLVSSTYNISKPDICIGTPSLGELGPLIIQRQITNNTFVQQSRSLTTTVQNQNINSIDEQKNATNSCIVSNDNNSLINNSQDQEIEIFVNNVVCTFALGCKLNLRKIAMEAANVIYKRDQAMVLMKIRHPNCSANIWSSGKVTVTGTTRCVEDDARRGARRIARSLQRLGFKTHFRHFRVVNCLATCTMPWPIDIVKLSRTYSECVSYEPEIHPGATVRLSEKAVLKVFTTGRITLTAPAVERINTAVNDFYPQLYECRRLNFDERHC</sequence>
<keyword evidence="5" id="KW-0804">Transcription</keyword>
<evidence type="ECO:0000256" key="7">
    <source>
        <dbReference type="SAM" id="MobiDB-lite"/>
    </source>
</evidence>
<keyword evidence="3" id="KW-0805">Transcription regulation</keyword>
<feature type="compositionally biased region" description="Low complexity" evidence="7">
    <location>
        <begin position="38"/>
        <end position="54"/>
    </location>
</feature>
<evidence type="ECO:0000256" key="2">
    <source>
        <dbReference type="ARBA" id="ARBA00005560"/>
    </source>
</evidence>
<organism evidence="8 9">
    <name type="scientific">Adineta steineri</name>
    <dbReference type="NCBI Taxonomy" id="433720"/>
    <lineage>
        <taxon>Eukaryota</taxon>
        <taxon>Metazoa</taxon>
        <taxon>Spiralia</taxon>
        <taxon>Gnathifera</taxon>
        <taxon>Rotifera</taxon>
        <taxon>Eurotatoria</taxon>
        <taxon>Bdelloidea</taxon>
        <taxon>Adinetida</taxon>
        <taxon>Adinetidae</taxon>
        <taxon>Adineta</taxon>
    </lineage>
</organism>
<gene>
    <name evidence="8" type="ORF">VCS650_LOCUS1184</name>
</gene>
<comment type="subcellular location">
    <subcellularLocation>
        <location evidence="1">Nucleus</location>
    </subcellularLocation>
</comment>
<comment type="similarity">
    <text evidence="2">Belongs to the TBP family.</text>
</comment>
<dbReference type="GO" id="GO:0003677">
    <property type="term" value="F:DNA binding"/>
    <property type="evidence" value="ECO:0007669"/>
    <property type="project" value="UniProtKB-KW"/>
</dbReference>
<dbReference type="Gene3D" id="3.30.310.10">
    <property type="entry name" value="TATA-Binding Protein"/>
    <property type="match status" value="2"/>
</dbReference>
<keyword evidence="6" id="KW-0539">Nucleus</keyword>
<name>A0A813P544_9BILA</name>
<dbReference type="AlphaFoldDB" id="A0A813P544"/>
<reference evidence="8" key="1">
    <citation type="submission" date="2021-02" db="EMBL/GenBank/DDBJ databases">
        <authorList>
            <person name="Nowell W R."/>
        </authorList>
    </citation>
    <scope>NUCLEOTIDE SEQUENCE</scope>
</reference>
<dbReference type="OrthoDB" id="2127950at2759"/>